<dbReference type="EMBL" id="JAPEVA010000036">
    <property type="protein sequence ID" value="KAJ4405215.1"/>
    <property type="molecule type" value="Genomic_DNA"/>
</dbReference>
<dbReference type="AlphaFoldDB" id="A0A9W8ZE78"/>
<name>A0A9W8ZE78_9PLEO</name>
<evidence type="ECO:0000313" key="2">
    <source>
        <dbReference type="EMBL" id="KAJ4405215.1"/>
    </source>
</evidence>
<accession>A0A9W8ZE78</accession>
<feature type="signal peptide" evidence="1">
    <location>
        <begin position="1"/>
        <end position="18"/>
    </location>
</feature>
<organism evidence="2 3">
    <name type="scientific">Didymella pomorum</name>
    <dbReference type="NCBI Taxonomy" id="749634"/>
    <lineage>
        <taxon>Eukaryota</taxon>
        <taxon>Fungi</taxon>
        <taxon>Dikarya</taxon>
        <taxon>Ascomycota</taxon>
        <taxon>Pezizomycotina</taxon>
        <taxon>Dothideomycetes</taxon>
        <taxon>Pleosporomycetidae</taxon>
        <taxon>Pleosporales</taxon>
        <taxon>Pleosporineae</taxon>
        <taxon>Didymellaceae</taxon>
        <taxon>Didymella</taxon>
    </lineage>
</organism>
<proteinExistence type="predicted"/>
<evidence type="ECO:0000313" key="3">
    <source>
        <dbReference type="Proteomes" id="UP001140510"/>
    </source>
</evidence>
<keyword evidence="1" id="KW-0732">Signal</keyword>
<evidence type="ECO:0000256" key="1">
    <source>
        <dbReference type="SAM" id="SignalP"/>
    </source>
</evidence>
<keyword evidence="3" id="KW-1185">Reference proteome</keyword>
<dbReference type="OrthoDB" id="2820488at2759"/>
<dbReference type="Proteomes" id="UP001140510">
    <property type="component" value="Unassembled WGS sequence"/>
</dbReference>
<sequence length="99" mass="10998">MHLTLYFTVLAVPVATLAAPANTLSNTKDLVERQTALVKPTPCIRNNSTSPHQTKKRSKAFAHAFIYTQNITKAFTYIVSDYIWDQGEVFPTGKPSKNA</sequence>
<comment type="caution">
    <text evidence="2">The sequence shown here is derived from an EMBL/GenBank/DDBJ whole genome shotgun (WGS) entry which is preliminary data.</text>
</comment>
<feature type="chain" id="PRO_5040998501" evidence="1">
    <location>
        <begin position="19"/>
        <end position="99"/>
    </location>
</feature>
<gene>
    <name evidence="2" type="ORF">N0V91_005373</name>
</gene>
<protein>
    <submittedName>
        <fullName evidence="2">Uncharacterized protein</fullName>
    </submittedName>
</protein>
<reference evidence="2" key="1">
    <citation type="submission" date="2022-10" db="EMBL/GenBank/DDBJ databases">
        <title>Tapping the CABI collections for fungal endophytes: first genome assemblies for Collariella, Neodidymelliopsis, Ascochyta clinopodiicola, Didymella pomorum, Didymosphaeria variabile, Neocosmospora piperis and Neocucurbitaria cava.</title>
        <authorList>
            <person name="Hill R."/>
        </authorList>
    </citation>
    <scope>NUCLEOTIDE SEQUENCE</scope>
    <source>
        <strain evidence="2">IMI 355091</strain>
    </source>
</reference>